<dbReference type="GO" id="GO:0016020">
    <property type="term" value="C:membrane"/>
    <property type="evidence" value="ECO:0007669"/>
    <property type="project" value="UniProtKB-SubCell"/>
</dbReference>
<evidence type="ECO:0000256" key="3">
    <source>
        <dbReference type="ARBA" id="ARBA00004141"/>
    </source>
</evidence>
<evidence type="ECO:0000256" key="11">
    <source>
        <dbReference type="ARBA" id="ARBA00022692"/>
    </source>
</evidence>
<dbReference type="CDD" id="cd16917">
    <property type="entry name" value="HATPase_UhpB-NarQ-NarX-like"/>
    <property type="match status" value="1"/>
</dbReference>
<keyword evidence="7" id="KW-0004">4Fe-4S</keyword>
<comment type="catalytic activity">
    <reaction evidence="1">
        <text>ATP + protein L-histidine = ADP + protein N-phospho-L-histidine.</text>
        <dbReference type="EC" id="2.7.13.3"/>
    </reaction>
</comment>
<dbReference type="Pfam" id="PF02518">
    <property type="entry name" value="HATPase_c"/>
    <property type="match status" value="1"/>
</dbReference>
<dbReference type="PANTHER" id="PTHR24421:SF10">
    <property type="entry name" value="NITRATE_NITRITE SENSOR PROTEIN NARQ"/>
    <property type="match status" value="1"/>
</dbReference>
<feature type="domain" description="Histidine kinase" evidence="24">
    <location>
        <begin position="402"/>
        <end position="594"/>
    </location>
</feature>
<keyword evidence="19" id="KW-0411">Iron-sulfur</keyword>
<name>A0A1H9I684_9BACT</name>
<proteinExistence type="predicted"/>
<dbReference type="SMART" id="SM00387">
    <property type="entry name" value="HATPase_c"/>
    <property type="match status" value="1"/>
</dbReference>
<organism evidence="26 27">
    <name type="scientific">Neolewinella agarilytica</name>
    <dbReference type="NCBI Taxonomy" id="478744"/>
    <lineage>
        <taxon>Bacteria</taxon>
        <taxon>Pseudomonadati</taxon>
        <taxon>Bacteroidota</taxon>
        <taxon>Saprospiria</taxon>
        <taxon>Saprospirales</taxon>
        <taxon>Lewinellaceae</taxon>
        <taxon>Neolewinella</taxon>
    </lineage>
</organism>
<dbReference type="RefSeq" id="WP_090169324.1">
    <property type="nucleotide sequence ID" value="NZ_FOFB01000014.1"/>
</dbReference>
<evidence type="ECO:0000256" key="17">
    <source>
        <dbReference type="ARBA" id="ARBA00023004"/>
    </source>
</evidence>
<dbReference type="InterPro" id="IPR005467">
    <property type="entry name" value="His_kinase_dom"/>
</dbReference>
<dbReference type="PANTHER" id="PTHR24421">
    <property type="entry name" value="NITRATE/NITRITE SENSOR PROTEIN NARX-RELATED"/>
    <property type="match status" value="1"/>
</dbReference>
<dbReference type="SUPFAM" id="SSF55785">
    <property type="entry name" value="PYP-like sensor domain (PAS domain)"/>
    <property type="match status" value="1"/>
</dbReference>
<dbReference type="PRINTS" id="PR00344">
    <property type="entry name" value="BCTRLSENSOR"/>
</dbReference>
<evidence type="ECO:0000256" key="4">
    <source>
        <dbReference type="ARBA" id="ARBA00004496"/>
    </source>
</evidence>
<evidence type="ECO:0000256" key="12">
    <source>
        <dbReference type="ARBA" id="ARBA00022723"/>
    </source>
</evidence>
<feature type="transmembrane region" description="Helical" evidence="23">
    <location>
        <begin position="188"/>
        <end position="205"/>
    </location>
</feature>
<dbReference type="STRING" id="478744.SAMN05444359_11458"/>
<dbReference type="Gene3D" id="3.30.450.20">
    <property type="entry name" value="PAS domain"/>
    <property type="match status" value="1"/>
</dbReference>
<dbReference type="NCBIfam" id="TIGR00229">
    <property type="entry name" value="sensory_box"/>
    <property type="match status" value="1"/>
</dbReference>
<evidence type="ECO:0000256" key="2">
    <source>
        <dbReference type="ARBA" id="ARBA00001966"/>
    </source>
</evidence>
<dbReference type="Pfam" id="PF13675">
    <property type="entry name" value="PilJ"/>
    <property type="match status" value="1"/>
</dbReference>
<evidence type="ECO:0000256" key="7">
    <source>
        <dbReference type="ARBA" id="ARBA00022485"/>
    </source>
</evidence>
<dbReference type="EMBL" id="FOFB01000014">
    <property type="protein sequence ID" value="SEQ70090.1"/>
    <property type="molecule type" value="Genomic_DNA"/>
</dbReference>
<keyword evidence="12" id="KW-0479">Metal-binding</keyword>
<comment type="subcellular location">
    <subcellularLocation>
        <location evidence="4">Cytoplasm</location>
    </subcellularLocation>
    <subcellularLocation>
        <location evidence="3">Membrane</location>
        <topology evidence="3">Multi-pass membrane protein</topology>
    </subcellularLocation>
</comment>
<evidence type="ECO:0000256" key="8">
    <source>
        <dbReference type="ARBA" id="ARBA00022490"/>
    </source>
</evidence>
<evidence type="ECO:0000256" key="15">
    <source>
        <dbReference type="ARBA" id="ARBA00022840"/>
    </source>
</evidence>
<keyword evidence="18" id="KW-0902">Two-component regulatory system</keyword>
<evidence type="ECO:0000256" key="6">
    <source>
        <dbReference type="ARBA" id="ARBA00017322"/>
    </source>
</evidence>
<dbReference type="InterPro" id="IPR000700">
    <property type="entry name" value="PAS-assoc_C"/>
</dbReference>
<accession>A0A1H9I684</accession>
<evidence type="ECO:0000256" key="22">
    <source>
        <dbReference type="ARBA" id="ARBA00030800"/>
    </source>
</evidence>
<evidence type="ECO:0000256" key="19">
    <source>
        <dbReference type="ARBA" id="ARBA00023014"/>
    </source>
</evidence>
<dbReference type="GO" id="GO:0051539">
    <property type="term" value="F:4 iron, 4 sulfur cluster binding"/>
    <property type="evidence" value="ECO:0007669"/>
    <property type="project" value="UniProtKB-KW"/>
</dbReference>
<dbReference type="SUPFAM" id="SSF55874">
    <property type="entry name" value="ATPase domain of HSP90 chaperone/DNA topoisomerase II/histidine kinase"/>
    <property type="match status" value="1"/>
</dbReference>
<comment type="function">
    <text evidence="21">Member of the two-component regulatory system NreB/NreC involved in the control of dissimilatory nitrate/nitrite reduction in response to oxygen. NreB functions as a direct oxygen sensor histidine kinase which is autophosphorylated, in the absence of oxygen, probably at the conserved histidine residue, and transfers its phosphate group probably to a conserved aspartate residue of NreC. NreB/NreC activates the expression of the nitrate (narGHJI) and nitrite (nir) reductase operons, as well as the putative nitrate transporter gene narT.</text>
</comment>
<dbReference type="InterPro" id="IPR029095">
    <property type="entry name" value="NarX-like_N"/>
</dbReference>
<evidence type="ECO:0000256" key="20">
    <source>
        <dbReference type="ARBA" id="ARBA00023136"/>
    </source>
</evidence>
<evidence type="ECO:0000256" key="5">
    <source>
        <dbReference type="ARBA" id="ARBA00012438"/>
    </source>
</evidence>
<dbReference type="PROSITE" id="PS50113">
    <property type="entry name" value="PAC"/>
    <property type="match status" value="1"/>
</dbReference>
<dbReference type="AlphaFoldDB" id="A0A1H9I684"/>
<dbReference type="InterPro" id="IPR003594">
    <property type="entry name" value="HATPase_dom"/>
</dbReference>
<dbReference type="EC" id="2.7.13.3" evidence="5"/>
<keyword evidence="17" id="KW-0408">Iron</keyword>
<protein>
    <recommendedName>
        <fullName evidence="6">Oxygen sensor histidine kinase NreB</fullName>
        <ecNumber evidence="5">2.7.13.3</ecNumber>
    </recommendedName>
    <alternativeName>
        <fullName evidence="22">Nitrogen regulation protein B</fullName>
    </alternativeName>
</protein>
<dbReference type="GO" id="GO:0046872">
    <property type="term" value="F:metal ion binding"/>
    <property type="evidence" value="ECO:0007669"/>
    <property type="project" value="UniProtKB-KW"/>
</dbReference>
<dbReference type="InterPro" id="IPR004358">
    <property type="entry name" value="Sig_transdc_His_kin-like_C"/>
</dbReference>
<keyword evidence="10" id="KW-0808">Transferase</keyword>
<dbReference type="InterPro" id="IPR035965">
    <property type="entry name" value="PAS-like_dom_sf"/>
</dbReference>
<feature type="transmembrane region" description="Helical" evidence="23">
    <location>
        <begin position="20"/>
        <end position="39"/>
    </location>
</feature>
<dbReference type="PROSITE" id="PS50109">
    <property type="entry name" value="HIS_KIN"/>
    <property type="match status" value="1"/>
</dbReference>
<dbReference type="Gene3D" id="3.30.565.10">
    <property type="entry name" value="Histidine kinase-like ATPase, C-terminal domain"/>
    <property type="match status" value="1"/>
</dbReference>
<dbReference type="Gene3D" id="1.20.5.1930">
    <property type="match status" value="1"/>
</dbReference>
<evidence type="ECO:0000256" key="10">
    <source>
        <dbReference type="ARBA" id="ARBA00022679"/>
    </source>
</evidence>
<dbReference type="InterPro" id="IPR036890">
    <property type="entry name" value="HATPase_C_sf"/>
</dbReference>
<dbReference type="InterPro" id="IPR050482">
    <property type="entry name" value="Sensor_HK_TwoCompSys"/>
</dbReference>
<dbReference type="InterPro" id="IPR011712">
    <property type="entry name" value="Sig_transdc_His_kin_sub3_dim/P"/>
</dbReference>
<dbReference type="GO" id="GO:0046983">
    <property type="term" value="F:protein dimerization activity"/>
    <property type="evidence" value="ECO:0007669"/>
    <property type="project" value="InterPro"/>
</dbReference>
<evidence type="ECO:0000313" key="26">
    <source>
        <dbReference type="EMBL" id="SEQ70090.1"/>
    </source>
</evidence>
<evidence type="ECO:0000256" key="13">
    <source>
        <dbReference type="ARBA" id="ARBA00022741"/>
    </source>
</evidence>
<dbReference type="GO" id="GO:0005524">
    <property type="term" value="F:ATP binding"/>
    <property type="evidence" value="ECO:0007669"/>
    <property type="project" value="UniProtKB-KW"/>
</dbReference>
<evidence type="ECO:0000256" key="18">
    <source>
        <dbReference type="ARBA" id="ARBA00023012"/>
    </source>
</evidence>
<keyword evidence="11 23" id="KW-0812">Transmembrane</keyword>
<reference evidence="27" key="1">
    <citation type="submission" date="2016-10" db="EMBL/GenBank/DDBJ databases">
        <authorList>
            <person name="Varghese N."/>
            <person name="Submissions S."/>
        </authorList>
    </citation>
    <scope>NUCLEOTIDE SEQUENCE [LARGE SCALE GENOMIC DNA]</scope>
    <source>
        <strain evidence="27">DSM 24740</strain>
    </source>
</reference>
<keyword evidence="8" id="KW-0963">Cytoplasm</keyword>
<evidence type="ECO:0000256" key="1">
    <source>
        <dbReference type="ARBA" id="ARBA00000085"/>
    </source>
</evidence>
<evidence type="ECO:0000256" key="16">
    <source>
        <dbReference type="ARBA" id="ARBA00022989"/>
    </source>
</evidence>
<dbReference type="OrthoDB" id="9760839at2"/>
<dbReference type="GO" id="GO:0005737">
    <property type="term" value="C:cytoplasm"/>
    <property type="evidence" value="ECO:0007669"/>
    <property type="project" value="UniProtKB-SubCell"/>
</dbReference>
<keyword evidence="14" id="KW-0418">Kinase</keyword>
<dbReference type="GO" id="GO:0000155">
    <property type="term" value="F:phosphorelay sensor kinase activity"/>
    <property type="evidence" value="ECO:0007669"/>
    <property type="project" value="InterPro"/>
</dbReference>
<evidence type="ECO:0000259" key="25">
    <source>
        <dbReference type="PROSITE" id="PS50113"/>
    </source>
</evidence>
<evidence type="ECO:0000256" key="23">
    <source>
        <dbReference type="SAM" id="Phobius"/>
    </source>
</evidence>
<dbReference type="Proteomes" id="UP000199021">
    <property type="component" value="Unassembled WGS sequence"/>
</dbReference>
<dbReference type="InParanoid" id="A0A1H9I684"/>
<keyword evidence="20 23" id="KW-0472">Membrane</keyword>
<keyword evidence="13" id="KW-0547">Nucleotide-binding</keyword>
<evidence type="ECO:0000256" key="9">
    <source>
        <dbReference type="ARBA" id="ARBA00022553"/>
    </source>
</evidence>
<evidence type="ECO:0000313" key="27">
    <source>
        <dbReference type="Proteomes" id="UP000199021"/>
    </source>
</evidence>
<evidence type="ECO:0000256" key="14">
    <source>
        <dbReference type="ARBA" id="ARBA00022777"/>
    </source>
</evidence>
<evidence type="ECO:0000259" key="24">
    <source>
        <dbReference type="PROSITE" id="PS50109"/>
    </source>
</evidence>
<keyword evidence="16 23" id="KW-1133">Transmembrane helix</keyword>
<sequence length="603" mass="67612">MNKTDQESVDSKLFNRLRSSYLLALSLIALALLGEHLLVESFLTEQAKDANIINVAGRQRMLSQRIAKLSFLENDPANRSLMSAELAEWTSRHEWLKDQLATDRVLPQLVALDTLMAQMSEQVQSAGPGMQDKGVGPQDAMEVVKQGLAASGLNARSETYLSRMDMIVGEISEAATNRVNRLRNTKKWITLAVGIVLLLELLFIFQPISRFVRRQFLVLEQEKVAQAEARQLAEIAVREKAASLGKLSALNQAIDRAALFATLRADGSILHLSRKFAELLARSGSGPGRESLSHLLHQEEGRQAFFSELITAARIGDWQGEWLIRNQRGEEYWLDVTLLPARQEGEAEVFLLASDITARKEAQHSLDVLNQEKMSEEIERGKQRSRQIVETQEKERLRVARDLHDGIGQKLTALKFSLESLRPDKPQQIKDRIEQLRALSKEIILGVRLATFNLTPPELMDYGLVPALEKMARELSRLTGERIVFHNEDVDFRLEATAEINLYRTVQEAVNNAVKYAKANYILISLSAGPQLLSVTIDDDGEGFEREDLTEKTDGSGMGLSFMEERVRNLNGRIFLRSNPEGGTRISINVPLPEILADSGEDN</sequence>
<evidence type="ECO:0000256" key="21">
    <source>
        <dbReference type="ARBA" id="ARBA00024827"/>
    </source>
</evidence>
<gene>
    <name evidence="26" type="ORF">SAMN05444359_11458</name>
</gene>
<comment type="cofactor">
    <cofactor evidence="2">
        <name>[4Fe-4S] cluster</name>
        <dbReference type="ChEBI" id="CHEBI:49883"/>
    </cofactor>
</comment>
<dbReference type="Pfam" id="PF07730">
    <property type="entry name" value="HisKA_3"/>
    <property type="match status" value="1"/>
</dbReference>
<keyword evidence="9" id="KW-0597">Phosphoprotein</keyword>
<feature type="domain" description="PAC" evidence="25">
    <location>
        <begin position="318"/>
        <end position="368"/>
    </location>
</feature>
<keyword evidence="27" id="KW-1185">Reference proteome</keyword>
<dbReference type="InterPro" id="IPR000014">
    <property type="entry name" value="PAS"/>
</dbReference>
<keyword evidence="15" id="KW-0067">ATP-binding</keyword>